<gene>
    <name evidence="1" type="ORF">XELAEV_18026125mg</name>
</gene>
<accession>A0A974CTB1</accession>
<evidence type="ECO:0000313" key="1">
    <source>
        <dbReference type="EMBL" id="OCT79314.1"/>
    </source>
</evidence>
<dbReference type="EMBL" id="CM004474">
    <property type="protein sequence ID" value="OCT79314.1"/>
    <property type="molecule type" value="Genomic_DNA"/>
</dbReference>
<proteinExistence type="predicted"/>
<sequence length="80" mass="9202">MINNPLYRGRNMNQECSDTELADDNISLGLSTHLCHSKCCLSEYIPEGTYMNRILAHLGMSLLSHNRRFCSYIHLYQCSC</sequence>
<name>A0A974CTB1_XENLA</name>
<organism evidence="1 2">
    <name type="scientific">Xenopus laevis</name>
    <name type="common">African clawed frog</name>
    <dbReference type="NCBI Taxonomy" id="8355"/>
    <lineage>
        <taxon>Eukaryota</taxon>
        <taxon>Metazoa</taxon>
        <taxon>Chordata</taxon>
        <taxon>Craniata</taxon>
        <taxon>Vertebrata</taxon>
        <taxon>Euteleostomi</taxon>
        <taxon>Amphibia</taxon>
        <taxon>Batrachia</taxon>
        <taxon>Anura</taxon>
        <taxon>Pipoidea</taxon>
        <taxon>Pipidae</taxon>
        <taxon>Xenopodinae</taxon>
        <taxon>Xenopus</taxon>
        <taxon>Xenopus</taxon>
    </lineage>
</organism>
<reference evidence="2" key="1">
    <citation type="journal article" date="2016" name="Nature">
        <title>Genome evolution in the allotetraploid frog Xenopus laevis.</title>
        <authorList>
            <person name="Session A.M."/>
            <person name="Uno Y."/>
            <person name="Kwon T."/>
            <person name="Chapman J.A."/>
            <person name="Toyoda A."/>
            <person name="Takahashi S."/>
            <person name="Fukui A."/>
            <person name="Hikosaka A."/>
            <person name="Suzuki A."/>
            <person name="Kondo M."/>
            <person name="van Heeringen S.J."/>
            <person name="Quigley I."/>
            <person name="Heinz S."/>
            <person name="Ogino H."/>
            <person name="Ochi H."/>
            <person name="Hellsten U."/>
            <person name="Lyons J.B."/>
            <person name="Simakov O."/>
            <person name="Putnam N."/>
            <person name="Stites J."/>
            <person name="Kuroki Y."/>
            <person name="Tanaka T."/>
            <person name="Michiue T."/>
            <person name="Watanabe M."/>
            <person name="Bogdanovic O."/>
            <person name="Lister R."/>
            <person name="Georgiou G."/>
            <person name="Paranjpe S.S."/>
            <person name="van Kruijsbergen I."/>
            <person name="Shu S."/>
            <person name="Carlson J."/>
            <person name="Kinoshita T."/>
            <person name="Ohta Y."/>
            <person name="Mawaribuchi S."/>
            <person name="Jenkins J."/>
            <person name="Grimwood J."/>
            <person name="Schmutz J."/>
            <person name="Mitros T."/>
            <person name="Mozaffari S.V."/>
            <person name="Suzuki Y."/>
            <person name="Haramoto Y."/>
            <person name="Yamamoto T.S."/>
            <person name="Takagi C."/>
            <person name="Heald R."/>
            <person name="Miller K."/>
            <person name="Haudenschild C."/>
            <person name="Kitzman J."/>
            <person name="Nakayama T."/>
            <person name="Izutsu Y."/>
            <person name="Robert J."/>
            <person name="Fortriede J."/>
            <person name="Burns K."/>
            <person name="Lotay V."/>
            <person name="Karimi K."/>
            <person name="Yasuoka Y."/>
            <person name="Dichmann D.S."/>
            <person name="Flajnik M.F."/>
            <person name="Houston D.W."/>
            <person name="Shendure J."/>
            <person name="DuPasquier L."/>
            <person name="Vize P.D."/>
            <person name="Zorn A.M."/>
            <person name="Ito M."/>
            <person name="Marcotte E.M."/>
            <person name="Wallingford J.B."/>
            <person name="Ito Y."/>
            <person name="Asashima M."/>
            <person name="Ueno N."/>
            <person name="Matsuda Y."/>
            <person name="Veenstra G.J."/>
            <person name="Fujiyama A."/>
            <person name="Harland R.M."/>
            <person name="Taira M."/>
            <person name="Rokhsar D.S."/>
        </authorList>
    </citation>
    <scope>NUCLEOTIDE SEQUENCE [LARGE SCALE GENOMIC DNA]</scope>
    <source>
        <strain evidence="2">J</strain>
    </source>
</reference>
<protein>
    <submittedName>
        <fullName evidence="1">Uncharacterized protein</fullName>
    </submittedName>
</protein>
<dbReference type="Proteomes" id="UP000694892">
    <property type="component" value="Chromosome 5L"/>
</dbReference>
<dbReference type="AlphaFoldDB" id="A0A974CTB1"/>
<evidence type="ECO:0000313" key="2">
    <source>
        <dbReference type="Proteomes" id="UP000694892"/>
    </source>
</evidence>